<reference evidence="2 3" key="1">
    <citation type="submission" date="2018-02" db="EMBL/GenBank/DDBJ databases">
        <title>Comparative genomes isolates from brazilian mangrove.</title>
        <authorList>
            <person name="Araujo J.E."/>
            <person name="Taketani R.G."/>
            <person name="Silva M.C.P."/>
            <person name="Loureco M.V."/>
            <person name="Andreote F.D."/>
        </authorList>
    </citation>
    <scope>NUCLEOTIDE SEQUENCE [LARGE SCALE GENOMIC DNA]</scope>
    <source>
        <strain evidence="2 3">HEX-2 MGV</strain>
    </source>
</reference>
<feature type="region of interest" description="Disordered" evidence="1">
    <location>
        <begin position="137"/>
        <end position="166"/>
    </location>
</feature>
<evidence type="ECO:0000256" key="1">
    <source>
        <dbReference type="SAM" id="MobiDB-lite"/>
    </source>
</evidence>
<organism evidence="2 3">
    <name type="scientific">Blastopirellula marina</name>
    <dbReference type="NCBI Taxonomy" id="124"/>
    <lineage>
        <taxon>Bacteria</taxon>
        <taxon>Pseudomonadati</taxon>
        <taxon>Planctomycetota</taxon>
        <taxon>Planctomycetia</taxon>
        <taxon>Pirellulales</taxon>
        <taxon>Pirellulaceae</taxon>
        <taxon>Blastopirellula</taxon>
    </lineage>
</organism>
<dbReference type="Proteomes" id="UP000240009">
    <property type="component" value="Unassembled WGS sequence"/>
</dbReference>
<feature type="region of interest" description="Disordered" evidence="1">
    <location>
        <begin position="300"/>
        <end position="324"/>
    </location>
</feature>
<feature type="compositionally biased region" description="Basic and acidic residues" evidence="1">
    <location>
        <begin position="81"/>
        <end position="93"/>
    </location>
</feature>
<proteinExistence type="predicted"/>
<feature type="region of interest" description="Disordered" evidence="1">
    <location>
        <begin position="81"/>
        <end position="102"/>
    </location>
</feature>
<dbReference type="OrthoDB" id="303337at2"/>
<comment type="caution">
    <text evidence="2">The sequence shown here is derived from an EMBL/GenBank/DDBJ whole genome shotgun (WGS) entry which is preliminary data.</text>
</comment>
<accession>A0A2S8G3X9</accession>
<sequence>MSHPDPQPEPPGAGHHSQTPQVAVRDGNRIICPCCGEVLMVIPDRPIEEMTIFQQANQVRVSPKGDPRRTCAALEEMIARQEAEERGDHKPPQEEEPPPEPFVYVPDPNRLTYRADPLVEPIDPEVAAHQFPDMRPPWVVPQAKKPRKPPAYRAPRERDDNTREREWQLRRMKRPPEEAWTYELARLYAWTYYRLQKLDRQLQGEICAKQAELDRLEQELFELNPELLPFQTQPRQPALTATRLLSEANVSAPTCNASELPTGAPHAQADLGLAPGESSGVSSETLSNVSSGELVYASSAKSIDEPTVEFKHETPHANERGPPG</sequence>
<feature type="compositionally biased region" description="Basic and acidic residues" evidence="1">
    <location>
        <begin position="154"/>
        <end position="166"/>
    </location>
</feature>
<feature type="region of interest" description="Disordered" evidence="1">
    <location>
        <begin position="1"/>
        <end position="22"/>
    </location>
</feature>
<gene>
    <name evidence="2" type="ORF">C5Y96_04525</name>
</gene>
<evidence type="ECO:0000313" key="3">
    <source>
        <dbReference type="Proteomes" id="UP000240009"/>
    </source>
</evidence>
<name>A0A2S8G3X9_9BACT</name>
<dbReference type="AlphaFoldDB" id="A0A2S8G3X9"/>
<protein>
    <submittedName>
        <fullName evidence="2">Uncharacterized protein</fullName>
    </submittedName>
</protein>
<dbReference type="RefSeq" id="WP_105350336.1">
    <property type="nucleotide sequence ID" value="NZ_PUIA01000016.1"/>
</dbReference>
<dbReference type="EMBL" id="PUIA01000016">
    <property type="protein sequence ID" value="PQO39133.1"/>
    <property type="molecule type" value="Genomic_DNA"/>
</dbReference>
<feature type="compositionally biased region" description="Polar residues" evidence="1">
    <location>
        <begin position="279"/>
        <end position="288"/>
    </location>
</feature>
<feature type="compositionally biased region" description="Pro residues" evidence="1">
    <location>
        <begin position="1"/>
        <end position="11"/>
    </location>
</feature>
<feature type="compositionally biased region" description="Basic and acidic residues" evidence="1">
    <location>
        <begin position="302"/>
        <end position="324"/>
    </location>
</feature>
<evidence type="ECO:0000313" key="2">
    <source>
        <dbReference type="EMBL" id="PQO39133.1"/>
    </source>
</evidence>
<feature type="region of interest" description="Disordered" evidence="1">
    <location>
        <begin position="254"/>
        <end position="288"/>
    </location>
</feature>